<dbReference type="EMBL" id="VXIS01000179">
    <property type="protein sequence ID" value="KAA8898782.1"/>
    <property type="molecule type" value="Genomic_DNA"/>
</dbReference>
<organism evidence="1 2">
    <name type="scientific">Sphaerosporella brunnea</name>
    <dbReference type="NCBI Taxonomy" id="1250544"/>
    <lineage>
        <taxon>Eukaryota</taxon>
        <taxon>Fungi</taxon>
        <taxon>Dikarya</taxon>
        <taxon>Ascomycota</taxon>
        <taxon>Pezizomycotina</taxon>
        <taxon>Pezizomycetes</taxon>
        <taxon>Pezizales</taxon>
        <taxon>Pyronemataceae</taxon>
        <taxon>Sphaerosporella</taxon>
    </lineage>
</organism>
<sequence length="111" mass="12424">VRRFLQRELKWVVRAGTKAAQKLPKDWELQCEKTFFCLVYTIAKEGVHQSLLVNADQTGVVLVPGGSQKTYEEQGSRQVLIHGKEEKRAFTTVLATSNDGTVLPTQSIHKG</sequence>
<proteinExistence type="predicted"/>
<evidence type="ECO:0000313" key="2">
    <source>
        <dbReference type="Proteomes" id="UP000326924"/>
    </source>
</evidence>
<accession>A0A5J5EPV5</accession>
<evidence type="ECO:0008006" key="3">
    <source>
        <dbReference type="Google" id="ProtNLM"/>
    </source>
</evidence>
<name>A0A5J5EPV5_9PEZI</name>
<feature type="non-terminal residue" evidence="1">
    <location>
        <position position="111"/>
    </location>
</feature>
<feature type="non-terminal residue" evidence="1">
    <location>
        <position position="1"/>
    </location>
</feature>
<reference evidence="1 2" key="1">
    <citation type="submission" date="2019-09" db="EMBL/GenBank/DDBJ databases">
        <title>Draft genome of the ectomycorrhizal ascomycete Sphaerosporella brunnea.</title>
        <authorList>
            <consortium name="DOE Joint Genome Institute"/>
            <person name="Benucci G.M."/>
            <person name="Marozzi G."/>
            <person name="Antonielli L."/>
            <person name="Sanchez S."/>
            <person name="Marco P."/>
            <person name="Wang X."/>
            <person name="Falini L.B."/>
            <person name="Barry K."/>
            <person name="Haridas S."/>
            <person name="Lipzen A."/>
            <person name="Labutti K."/>
            <person name="Grigoriev I.V."/>
            <person name="Murat C."/>
            <person name="Martin F."/>
            <person name="Albertini E."/>
            <person name="Donnini D."/>
            <person name="Bonito G."/>
        </authorList>
    </citation>
    <scope>NUCLEOTIDE SEQUENCE [LARGE SCALE GENOMIC DNA]</scope>
    <source>
        <strain evidence="1 2">Sb_GMNB300</strain>
    </source>
</reference>
<keyword evidence="2" id="KW-1185">Reference proteome</keyword>
<dbReference type="InParanoid" id="A0A5J5EPV5"/>
<evidence type="ECO:0000313" key="1">
    <source>
        <dbReference type="EMBL" id="KAA8898782.1"/>
    </source>
</evidence>
<dbReference type="OrthoDB" id="5423775at2759"/>
<comment type="caution">
    <text evidence="1">The sequence shown here is derived from an EMBL/GenBank/DDBJ whole genome shotgun (WGS) entry which is preliminary data.</text>
</comment>
<dbReference type="Proteomes" id="UP000326924">
    <property type="component" value="Unassembled WGS sequence"/>
</dbReference>
<dbReference type="AlphaFoldDB" id="A0A5J5EPV5"/>
<protein>
    <recommendedName>
        <fullName evidence="3">DDE-1 domain-containing protein</fullName>
    </recommendedName>
</protein>
<gene>
    <name evidence="1" type="ORF">FN846DRAFT_753773</name>
</gene>